<dbReference type="Pfam" id="PF23569">
    <property type="entry name" value="NBD_SMAX1"/>
    <property type="match status" value="1"/>
</dbReference>
<evidence type="ECO:0000256" key="2">
    <source>
        <dbReference type="ARBA" id="ARBA00022737"/>
    </source>
</evidence>
<gene>
    <name evidence="4" type="ORF">RJT34_16753</name>
</gene>
<proteinExistence type="inferred from homology"/>
<evidence type="ECO:0000313" key="5">
    <source>
        <dbReference type="Proteomes" id="UP001359559"/>
    </source>
</evidence>
<accession>A0AAN9J8Z8</accession>
<protein>
    <recommendedName>
        <fullName evidence="3">SMAX1-like nucleotide binding domain-containing protein</fullName>
    </recommendedName>
</protein>
<dbReference type="InterPro" id="IPR051650">
    <property type="entry name" value="SL_signaling_regulator"/>
</dbReference>
<dbReference type="InterPro" id="IPR058680">
    <property type="entry name" value="NBD_SMAX1-like"/>
</dbReference>
<evidence type="ECO:0000313" key="4">
    <source>
        <dbReference type="EMBL" id="KAK7293876.1"/>
    </source>
</evidence>
<comment type="caution">
    <text evidence="4">The sequence shown here is derived from an EMBL/GenBank/DDBJ whole genome shotgun (WGS) entry which is preliminary data.</text>
</comment>
<keyword evidence="5" id="KW-1185">Reference proteome</keyword>
<dbReference type="PANTHER" id="PTHR43572">
    <property type="entry name" value="CHAPERONE PROTEIN CLPD, CHLOROPLASTIC"/>
    <property type="match status" value="1"/>
</dbReference>
<reference evidence="4 5" key="1">
    <citation type="submission" date="2024-01" db="EMBL/GenBank/DDBJ databases">
        <title>The genomes of 5 underutilized Papilionoideae crops provide insights into root nodulation and disease resistance.</title>
        <authorList>
            <person name="Yuan L."/>
        </authorList>
    </citation>
    <scope>NUCLEOTIDE SEQUENCE [LARGE SCALE GENOMIC DNA]</scope>
    <source>
        <strain evidence="4">LY-2023</strain>
        <tissue evidence="4">Leaf</tissue>
    </source>
</reference>
<dbReference type="PANTHER" id="PTHR43572:SF3">
    <property type="entry name" value="PROTEIN SMAX1-LIKE 5"/>
    <property type="match status" value="1"/>
</dbReference>
<dbReference type="Proteomes" id="UP001359559">
    <property type="component" value="Unassembled WGS sequence"/>
</dbReference>
<organism evidence="4 5">
    <name type="scientific">Clitoria ternatea</name>
    <name type="common">Butterfly pea</name>
    <dbReference type="NCBI Taxonomy" id="43366"/>
    <lineage>
        <taxon>Eukaryota</taxon>
        <taxon>Viridiplantae</taxon>
        <taxon>Streptophyta</taxon>
        <taxon>Embryophyta</taxon>
        <taxon>Tracheophyta</taxon>
        <taxon>Spermatophyta</taxon>
        <taxon>Magnoliopsida</taxon>
        <taxon>eudicotyledons</taxon>
        <taxon>Gunneridae</taxon>
        <taxon>Pentapetalae</taxon>
        <taxon>rosids</taxon>
        <taxon>fabids</taxon>
        <taxon>Fabales</taxon>
        <taxon>Fabaceae</taxon>
        <taxon>Papilionoideae</taxon>
        <taxon>50 kb inversion clade</taxon>
        <taxon>NPAAA clade</taxon>
        <taxon>indigoferoid/millettioid clade</taxon>
        <taxon>Phaseoleae</taxon>
        <taxon>Clitoria</taxon>
    </lineage>
</organism>
<evidence type="ECO:0000256" key="1">
    <source>
        <dbReference type="ARBA" id="ARBA00008675"/>
    </source>
</evidence>
<dbReference type="EMBL" id="JAYKXN010000004">
    <property type="protein sequence ID" value="KAK7293876.1"/>
    <property type="molecule type" value="Genomic_DNA"/>
</dbReference>
<keyword evidence="2" id="KW-0677">Repeat</keyword>
<sequence>MKLLELKKEGRFNCIRRKGWHFHVGDLKWTVEEATTLGEKIEEESSDGEVCGYNPVDHLVLEIGKLFYDSRTSNAKVWLMATANFQTYKRCQMREPPLDKQWAFQALSVPSGGLGLSLRASR</sequence>
<dbReference type="AlphaFoldDB" id="A0AAN9J8Z8"/>
<feature type="domain" description="SMAX1-like nucleotide binding" evidence="3">
    <location>
        <begin position="1"/>
        <end position="121"/>
    </location>
</feature>
<evidence type="ECO:0000259" key="3">
    <source>
        <dbReference type="Pfam" id="PF23569"/>
    </source>
</evidence>
<comment type="similarity">
    <text evidence="1">Belongs to the ClpA/ClpB family.</text>
</comment>
<name>A0AAN9J8Z8_CLITE</name>